<dbReference type="STRING" id="236234.A0A1J9SA51"/>
<reference evidence="2 3" key="1">
    <citation type="submission" date="2016-10" db="EMBL/GenBank/DDBJ databases">
        <title>Proteomics and genomics reveal pathogen-plant mechanisms compatible with a hemibiotrophic lifestyle of Diplodia corticola.</title>
        <authorList>
            <person name="Fernandes I."/>
            <person name="De Jonge R."/>
            <person name="Van De Peer Y."/>
            <person name="Devreese B."/>
            <person name="Alves A."/>
            <person name="Esteves A.C."/>
        </authorList>
    </citation>
    <scope>NUCLEOTIDE SEQUENCE [LARGE SCALE GENOMIC DNA]</scope>
    <source>
        <strain evidence="2 3">CBS 112549</strain>
    </source>
</reference>
<evidence type="ECO:0000256" key="1">
    <source>
        <dbReference type="SAM" id="SignalP"/>
    </source>
</evidence>
<dbReference type="OrthoDB" id="10625725at2759"/>
<gene>
    <name evidence="2" type="ORF">BKCO1_110009</name>
</gene>
<comment type="caution">
    <text evidence="2">The sequence shown here is derived from an EMBL/GenBank/DDBJ whole genome shotgun (WGS) entry which is preliminary data.</text>
</comment>
<keyword evidence="1" id="KW-0732">Signal</keyword>
<organism evidence="2 3">
    <name type="scientific">Diplodia corticola</name>
    <dbReference type="NCBI Taxonomy" id="236234"/>
    <lineage>
        <taxon>Eukaryota</taxon>
        <taxon>Fungi</taxon>
        <taxon>Dikarya</taxon>
        <taxon>Ascomycota</taxon>
        <taxon>Pezizomycotina</taxon>
        <taxon>Dothideomycetes</taxon>
        <taxon>Dothideomycetes incertae sedis</taxon>
        <taxon>Botryosphaeriales</taxon>
        <taxon>Botryosphaeriaceae</taxon>
        <taxon>Diplodia</taxon>
    </lineage>
</organism>
<dbReference type="Proteomes" id="UP000183809">
    <property type="component" value="Unassembled WGS sequence"/>
</dbReference>
<proteinExistence type="predicted"/>
<name>A0A1J9SA51_9PEZI</name>
<dbReference type="RefSeq" id="XP_020132713.1">
    <property type="nucleotide sequence ID" value="XM_020270450.1"/>
</dbReference>
<keyword evidence="3" id="KW-1185">Reference proteome</keyword>
<dbReference type="GeneID" id="31010709"/>
<evidence type="ECO:0000313" key="3">
    <source>
        <dbReference type="Proteomes" id="UP000183809"/>
    </source>
</evidence>
<dbReference type="EMBL" id="MNUE01000011">
    <property type="protein sequence ID" value="OJD36453.1"/>
    <property type="molecule type" value="Genomic_DNA"/>
</dbReference>
<feature type="signal peptide" evidence="1">
    <location>
        <begin position="1"/>
        <end position="18"/>
    </location>
</feature>
<sequence length="391" mass="40712">MMLPTVATLLTVASFAAGQVTTTTFTIENCFTSYDRVGSNLTSIPTSSTVRTTSGQGFARGIITPVVTVTPAVSTETSTSVTTSTVSATAPSVVTTGILTVTTTFTVSSIISSTSTFTSTVSVNSTTTITATTTIPTQDGFTPVAADVIAQSQIPSKHKKKRWGHLNARNVLDRILLEIPPTQPGPRGGRRSRDSHCIFKHLQADPAQETGISLYPPFYPVSVDCTQLVREDVVRVYPKTGKTTSTITAQASTTTTTVTSTATTTTTIGSARSSATSTVTSSVTTVVSSTTTSVVCILLITGQETGHGRHSLTTTLDTQSTTFSTLTNTFTVNAPLATQYAACAANNTISRVNGNPIAAGAQDLLVVTTADSALDCCEVVITPPTAKKAFR</sequence>
<feature type="chain" id="PRO_5013131660" evidence="1">
    <location>
        <begin position="19"/>
        <end position="391"/>
    </location>
</feature>
<evidence type="ECO:0000313" key="2">
    <source>
        <dbReference type="EMBL" id="OJD36453.1"/>
    </source>
</evidence>
<dbReference type="AlphaFoldDB" id="A0A1J9SA51"/>
<protein>
    <submittedName>
        <fullName evidence="2">Uncharacterized protein</fullName>
    </submittedName>
</protein>
<accession>A0A1J9SA51</accession>